<keyword evidence="2" id="KW-1185">Reference proteome</keyword>
<gene>
    <name evidence="1" type="ORF">SAMN04487959_107268</name>
</gene>
<evidence type="ECO:0008006" key="3">
    <source>
        <dbReference type="Google" id="ProtNLM"/>
    </source>
</evidence>
<name>A0A1I3C1R8_9GAMM</name>
<proteinExistence type="predicted"/>
<accession>A0A1I3C1R8</accession>
<dbReference type="STRING" id="442341.SAMN04487959_107268"/>
<sequence>MSTPIATVLSVSGQAWARDADGNLRPLEPGDVLLEGEELVTGENGRVRLDFAEAEPVTIGPEQTVAMLADLDAQADVPTDEAAVLDDDLEALLTAIDEGEGDLLDVLDATAAGLGGGAGGEDGGHSFVQLARISLSTDSPSYAYEPVALDETQTALFVGEESLVAAEAITNGNVAPVAVDDVMEGLEDAPLSGNLLDNDSDPDGDVLSVVSFTVGGVSYSSGETAVIEGIGNLTIGSDGSYTFTPEANWNGSVPAVSYTVTDGELSDTATLALIVQAANDAPTLTPNVTLADQSGQDAQAITPVDVSGQFADVDTGDSLT</sequence>
<feature type="non-terminal residue" evidence="1">
    <location>
        <position position="320"/>
    </location>
</feature>
<dbReference type="Proteomes" id="UP000199040">
    <property type="component" value="Unassembled WGS sequence"/>
</dbReference>
<reference evidence="1 2" key="1">
    <citation type="submission" date="2016-10" db="EMBL/GenBank/DDBJ databases">
        <authorList>
            <person name="de Groot N.N."/>
        </authorList>
    </citation>
    <scope>NUCLEOTIDE SEQUENCE [LARGE SCALE GENOMIC DNA]</scope>
    <source>
        <strain evidence="1 2">CGMCC 1.6848</strain>
    </source>
</reference>
<organism evidence="1 2">
    <name type="scientific">Modicisalibacter xianhensis</name>
    <dbReference type="NCBI Taxonomy" id="442341"/>
    <lineage>
        <taxon>Bacteria</taxon>
        <taxon>Pseudomonadati</taxon>
        <taxon>Pseudomonadota</taxon>
        <taxon>Gammaproteobacteria</taxon>
        <taxon>Oceanospirillales</taxon>
        <taxon>Halomonadaceae</taxon>
        <taxon>Modicisalibacter</taxon>
    </lineage>
</organism>
<dbReference type="AlphaFoldDB" id="A0A1I3C1R8"/>
<dbReference type="EMBL" id="FOPY01000007">
    <property type="protein sequence ID" value="SFH68149.1"/>
    <property type="molecule type" value="Genomic_DNA"/>
</dbReference>
<evidence type="ECO:0000313" key="1">
    <source>
        <dbReference type="EMBL" id="SFH68149.1"/>
    </source>
</evidence>
<dbReference type="InterPro" id="IPR047777">
    <property type="entry name" value="LapA-like_RM"/>
</dbReference>
<dbReference type="Gene3D" id="2.60.40.1200">
    <property type="match status" value="1"/>
</dbReference>
<dbReference type="RefSeq" id="WP_143097583.1">
    <property type="nucleotide sequence ID" value="NZ_FOPY01000007.1"/>
</dbReference>
<dbReference type="Pfam" id="PF17963">
    <property type="entry name" value="Big_9"/>
    <property type="match status" value="1"/>
</dbReference>
<evidence type="ECO:0000313" key="2">
    <source>
        <dbReference type="Proteomes" id="UP000199040"/>
    </source>
</evidence>
<dbReference type="NCBIfam" id="NF033682">
    <property type="entry name" value="retention_LapA"/>
    <property type="match status" value="1"/>
</dbReference>
<protein>
    <recommendedName>
        <fullName evidence="3">VCBS repeat-containing protein</fullName>
    </recommendedName>
</protein>